<dbReference type="Proteomes" id="UP000315116">
    <property type="component" value="Segment"/>
</dbReference>
<keyword evidence="1" id="KW-1133">Transmembrane helix</keyword>
<feature type="transmembrane region" description="Helical" evidence="1">
    <location>
        <begin position="6"/>
        <end position="25"/>
    </location>
</feature>
<feature type="transmembrane region" description="Helical" evidence="1">
    <location>
        <begin position="45"/>
        <end position="69"/>
    </location>
</feature>
<evidence type="ECO:0000313" key="2">
    <source>
        <dbReference type="EMBL" id="ARF02850.1"/>
    </source>
</evidence>
<proteinExistence type="predicted"/>
<evidence type="ECO:0000313" key="3">
    <source>
        <dbReference type="Proteomes" id="UP000315116"/>
    </source>
</evidence>
<feature type="transmembrane region" description="Helical" evidence="1">
    <location>
        <begin position="75"/>
        <end position="94"/>
    </location>
</feature>
<sequence length="168" mass="19967">MVNIKVIIVTNIICITSLILSYNKFSESNFYYYVNDNKSTLFPPLSIIFSLYICGYLFLLKGVYMIHVIGERRDIFVAYMIQLCINTAFFLIFYELHMVKLTTAMSCISLYAILFLACLWRGVSYRYVLFYLATSYINSLLSYNVMRLKLKHDYKKTHICYDYYINKY</sequence>
<keyword evidence="1" id="KW-0472">Membrane</keyword>
<feature type="transmembrane region" description="Helical" evidence="1">
    <location>
        <begin position="128"/>
        <end position="146"/>
    </location>
</feature>
<gene>
    <name evidence="2" type="primary">SWPV1-291</name>
</gene>
<protein>
    <submittedName>
        <fullName evidence="2">SWPV1-291</fullName>
    </submittedName>
</protein>
<keyword evidence="1" id="KW-0812">Transmembrane</keyword>
<name>A0A1V0S8A0_CNPV</name>
<dbReference type="EMBL" id="KX857216">
    <property type="protein sequence ID" value="ARF02850.1"/>
    <property type="molecule type" value="Genomic_DNA"/>
</dbReference>
<organism evidence="2 3">
    <name type="scientific">Shearwaterpox virus</name>
    <dbReference type="NCBI Taxonomy" id="1974596"/>
    <lineage>
        <taxon>Viruses</taxon>
        <taxon>Varidnaviria</taxon>
        <taxon>Bamfordvirae</taxon>
        <taxon>Nucleocytoviricota</taxon>
        <taxon>Pokkesviricetes</taxon>
        <taxon>Chitovirales</taxon>
        <taxon>Poxviridae</taxon>
        <taxon>Chordopoxvirinae</taxon>
        <taxon>Avipoxvirus</taxon>
        <taxon>Avipoxvirus canarypox</taxon>
        <taxon>Canarypox virus</taxon>
    </lineage>
</organism>
<feature type="transmembrane region" description="Helical" evidence="1">
    <location>
        <begin position="101"/>
        <end position="122"/>
    </location>
</feature>
<evidence type="ECO:0000256" key="1">
    <source>
        <dbReference type="SAM" id="Phobius"/>
    </source>
</evidence>
<accession>A0A1V0S8A0</accession>
<reference evidence="2 3" key="1">
    <citation type="journal article" date="2017" name="BMC Genomics">
        <title>Genomic characterization of two novel pathogenic avipoxviruses isolated from pacific shearwaters (Ardenna spp.).</title>
        <authorList>
            <person name="Sarker S."/>
            <person name="Das S."/>
            <person name="Lavers J.L."/>
            <person name="Hutton I."/>
            <person name="Helbig K."/>
            <person name="Imbery J."/>
            <person name="Upton C."/>
            <person name="Raidal S.R."/>
        </authorList>
    </citation>
    <scope>NUCLEOTIDE SEQUENCE [LARGE SCALE GENOMIC DNA]</scope>
    <source>
        <strain evidence="2 3">SWPV-1</strain>
    </source>
</reference>